<dbReference type="STRING" id="670154.SAMN04488002_0661"/>
<dbReference type="OrthoDB" id="7956241at2"/>
<feature type="chain" id="PRO_5011595969" evidence="1">
    <location>
        <begin position="23"/>
        <end position="287"/>
    </location>
</feature>
<reference evidence="3" key="1">
    <citation type="submission" date="2016-10" db="EMBL/GenBank/DDBJ databases">
        <authorList>
            <person name="Varghese N."/>
            <person name="Submissions S."/>
        </authorList>
    </citation>
    <scope>NUCLEOTIDE SEQUENCE [LARGE SCALE GENOMIC DNA]</scope>
    <source>
        <strain evidence="3">DSM 26921</strain>
    </source>
</reference>
<gene>
    <name evidence="2" type="ORF">SAMN04488002_0661</name>
</gene>
<evidence type="ECO:0000256" key="1">
    <source>
        <dbReference type="SAM" id="SignalP"/>
    </source>
</evidence>
<name>A0A1I6G022_9RHOB</name>
<keyword evidence="3" id="KW-1185">Reference proteome</keyword>
<dbReference type="Proteomes" id="UP000199658">
    <property type="component" value="Unassembled WGS sequence"/>
</dbReference>
<accession>A0A1I6G022</accession>
<sequence>MSRFLTGAVLAALCSSASLASADGLPAAITPPFPKASLPSPVLPADRAPDLVRFEPPSAQSHDQADPIADIVARQANISNFGTACGPSLSLTVAPDAKIAVRVEAPCLPYDSVRVEHETLSFTAPMSMTGELAFLLPALGEDATVKTTLSDGSVLEATTHVPELRNFARVALQWSGKDSGELVAQAPKALDGEMIRLGQSLDVEGATLHVFSRRINDLSTSGVVRLSMSAQVTVDNCASGTAARVHRVVPEEPVSAYNLLFKGPGCSAIGQRVELKNIIQDLKLTGN</sequence>
<dbReference type="RefSeq" id="WP_090212459.1">
    <property type="nucleotide sequence ID" value="NZ_FOYO01000001.1"/>
</dbReference>
<proteinExistence type="predicted"/>
<organism evidence="2 3">
    <name type="scientific">Litoreibacter janthinus</name>
    <dbReference type="NCBI Taxonomy" id="670154"/>
    <lineage>
        <taxon>Bacteria</taxon>
        <taxon>Pseudomonadati</taxon>
        <taxon>Pseudomonadota</taxon>
        <taxon>Alphaproteobacteria</taxon>
        <taxon>Rhodobacterales</taxon>
        <taxon>Roseobacteraceae</taxon>
        <taxon>Litoreibacter</taxon>
    </lineage>
</organism>
<feature type="signal peptide" evidence="1">
    <location>
        <begin position="1"/>
        <end position="22"/>
    </location>
</feature>
<protein>
    <submittedName>
        <fullName evidence="2">Uncharacterized protein</fullName>
    </submittedName>
</protein>
<evidence type="ECO:0000313" key="3">
    <source>
        <dbReference type="Proteomes" id="UP000199658"/>
    </source>
</evidence>
<keyword evidence="1" id="KW-0732">Signal</keyword>
<dbReference type="EMBL" id="FOYO01000001">
    <property type="protein sequence ID" value="SFR35563.1"/>
    <property type="molecule type" value="Genomic_DNA"/>
</dbReference>
<evidence type="ECO:0000313" key="2">
    <source>
        <dbReference type="EMBL" id="SFR35563.1"/>
    </source>
</evidence>
<dbReference type="AlphaFoldDB" id="A0A1I6G022"/>